<evidence type="ECO:0000259" key="3">
    <source>
        <dbReference type="PROSITE" id="PS51462"/>
    </source>
</evidence>
<gene>
    <name evidence="4" type="ordered locus">Dda3937_00012</name>
</gene>
<dbReference type="Gene3D" id="3.90.79.10">
    <property type="entry name" value="Nucleoside Triphosphate Pyrophosphohydrolase"/>
    <property type="match status" value="1"/>
</dbReference>
<evidence type="ECO:0000256" key="1">
    <source>
        <dbReference type="ARBA" id="ARBA00001946"/>
    </source>
</evidence>
<dbReference type="AlphaFoldDB" id="E0SAT3"/>
<dbReference type="Pfam" id="PF00293">
    <property type="entry name" value="NUDIX"/>
    <property type="match status" value="1"/>
</dbReference>
<keyword evidence="5" id="KW-1185">Reference proteome</keyword>
<dbReference type="eggNOG" id="COG0494">
    <property type="taxonomic scope" value="Bacteria"/>
</dbReference>
<dbReference type="Proteomes" id="UP000006859">
    <property type="component" value="Chromosome"/>
</dbReference>
<dbReference type="PROSITE" id="PS51462">
    <property type="entry name" value="NUDIX"/>
    <property type="match status" value="1"/>
</dbReference>
<dbReference type="GO" id="GO:0016787">
    <property type="term" value="F:hydrolase activity"/>
    <property type="evidence" value="ECO:0007669"/>
    <property type="project" value="UniProtKB-KW"/>
</dbReference>
<dbReference type="KEGG" id="ddd:Dda3937_00012"/>
<protein>
    <submittedName>
        <fullName evidence="4">NUDIX hydrolase</fullName>
        <ecNumber evidence="4">3.-.-.-</ecNumber>
    </submittedName>
</protein>
<comment type="cofactor">
    <cofactor evidence="1">
        <name>Mg(2+)</name>
        <dbReference type="ChEBI" id="CHEBI:18420"/>
    </cofactor>
</comment>
<evidence type="ECO:0000313" key="4">
    <source>
        <dbReference type="EMBL" id="ADM98314.1"/>
    </source>
</evidence>
<dbReference type="HOGENOM" id="CLU_037162_4_0_6"/>
<dbReference type="PANTHER" id="PTHR43046">
    <property type="entry name" value="GDP-MANNOSE MANNOSYL HYDROLASE"/>
    <property type="match status" value="1"/>
</dbReference>
<dbReference type="PANTHER" id="PTHR43046:SF14">
    <property type="entry name" value="MUTT_NUDIX FAMILY PROTEIN"/>
    <property type="match status" value="1"/>
</dbReference>
<proteinExistence type="predicted"/>
<dbReference type="EMBL" id="CP002038">
    <property type="protein sequence ID" value="ADM98314.1"/>
    <property type="molecule type" value="Genomic_DNA"/>
</dbReference>
<sequence>MPVGLCQLTPTHRITIFTFVKISIVFILYVKYHCHPGSLACPVGHTLFTPVQVYSMFLFSPQDSTYTRMLCQFEFQAQQEGITRQTMAAAVVFRGGILLVRRSANDPVQPGHWEIPGGSREPGDHNLLATLMRELQQETGLRLRYIRHYLGFFDYLAPVNEKVRQWNFLVDVMQEEVCLNDQEHDAWQIVRQSTDIPEDCSISEESRFVVNAAIRML</sequence>
<dbReference type="InterPro" id="IPR015797">
    <property type="entry name" value="NUDIX_hydrolase-like_dom_sf"/>
</dbReference>
<dbReference type="SUPFAM" id="SSF55811">
    <property type="entry name" value="Nudix"/>
    <property type="match status" value="1"/>
</dbReference>
<dbReference type="InterPro" id="IPR000086">
    <property type="entry name" value="NUDIX_hydrolase_dom"/>
</dbReference>
<dbReference type="STRING" id="198628.Dda3937_00012"/>
<organism evidence="4 5">
    <name type="scientific">Dickeya dadantii (strain 3937)</name>
    <name type="common">Erwinia chrysanthemi (strain 3937)</name>
    <dbReference type="NCBI Taxonomy" id="198628"/>
    <lineage>
        <taxon>Bacteria</taxon>
        <taxon>Pseudomonadati</taxon>
        <taxon>Pseudomonadota</taxon>
        <taxon>Gammaproteobacteria</taxon>
        <taxon>Enterobacterales</taxon>
        <taxon>Pectobacteriaceae</taxon>
        <taxon>Dickeya</taxon>
    </lineage>
</organism>
<name>E0SAT3_DICD3</name>
<evidence type="ECO:0000313" key="5">
    <source>
        <dbReference type="Proteomes" id="UP000006859"/>
    </source>
</evidence>
<keyword evidence="2 4" id="KW-0378">Hydrolase</keyword>
<dbReference type="EC" id="3.-.-.-" evidence="4"/>
<evidence type="ECO:0000256" key="2">
    <source>
        <dbReference type="ARBA" id="ARBA00022801"/>
    </source>
</evidence>
<reference evidence="4 5" key="1">
    <citation type="journal article" date="2011" name="J. Bacteriol.">
        <title>Genome sequence of the plant-pathogenic bacterium Dickeya dadantii 3937.</title>
        <authorList>
            <person name="Glasner J.D."/>
            <person name="Yang C.H."/>
            <person name="Reverchon S."/>
            <person name="Hugouvieux-Cotte-Pattat N."/>
            <person name="Condemine G."/>
            <person name="Bohin J.P."/>
            <person name="Van Gijsegem F."/>
            <person name="Yang S."/>
            <person name="Franza T."/>
            <person name="Expert D."/>
            <person name="Plunkett G. III"/>
            <person name="San Francisco M.J."/>
            <person name="Charkowski A.O."/>
            <person name="Py B."/>
            <person name="Bell K."/>
            <person name="Rauscher L."/>
            <person name="Rodriguez-Palenzuela P."/>
            <person name="Toussaint A."/>
            <person name="Holeva M.C."/>
            <person name="He S.Y."/>
            <person name="Douet V."/>
            <person name="Boccara M."/>
            <person name="Blanco C."/>
            <person name="Toth I."/>
            <person name="Anderson B.D."/>
            <person name="Biehl B.S."/>
            <person name="Mau B."/>
            <person name="Flynn S.M."/>
            <person name="Barras F."/>
            <person name="Lindeberg M."/>
            <person name="Birch P.R."/>
            <person name="Tsuyumu S."/>
            <person name="Shi X."/>
            <person name="Hibbing M."/>
            <person name="Yap M.N."/>
            <person name="Carpentier M."/>
            <person name="Dassa E."/>
            <person name="Umehara M."/>
            <person name="Kim J.F."/>
            <person name="Rusch M."/>
            <person name="Soni P."/>
            <person name="Mayhew G.F."/>
            <person name="Fouts D.E."/>
            <person name="Gill S.R."/>
            <person name="Blattner F.R."/>
            <person name="Keen N.T."/>
            <person name="Perna N.T."/>
        </authorList>
    </citation>
    <scope>NUCLEOTIDE SEQUENCE [LARGE SCALE GENOMIC DNA]</scope>
    <source>
        <strain evidence="4 5">3937</strain>
    </source>
</reference>
<feature type="domain" description="Nudix hydrolase" evidence="3">
    <location>
        <begin position="82"/>
        <end position="213"/>
    </location>
</feature>
<dbReference type="CDD" id="cd02883">
    <property type="entry name" value="NUDIX_Hydrolase"/>
    <property type="match status" value="1"/>
</dbReference>
<accession>E0SAT3</accession>